<proteinExistence type="predicted"/>
<keyword evidence="2" id="KW-1185">Reference proteome</keyword>
<evidence type="ECO:0000313" key="1">
    <source>
        <dbReference type="EMBL" id="KHN51367.1"/>
    </source>
</evidence>
<dbReference type="Proteomes" id="UP000053038">
    <property type="component" value="Unassembled WGS sequence"/>
</dbReference>
<organism evidence="1 2">
    <name type="scientific">Pectobacterium fontis</name>
    <dbReference type="NCBI Taxonomy" id="2558042"/>
    <lineage>
        <taxon>Bacteria</taxon>
        <taxon>Pseudomonadati</taxon>
        <taxon>Pseudomonadota</taxon>
        <taxon>Gammaproteobacteria</taxon>
        <taxon>Enterobacterales</taxon>
        <taxon>Pectobacteriaceae</taxon>
        <taxon>Pectobacterium</taxon>
    </lineage>
</organism>
<protein>
    <submittedName>
        <fullName evidence="1">Uncharacterized protein</fullName>
    </submittedName>
</protein>
<sequence>MMLLPALCSYIKKASWLGGFFVRLRILALTTNRLPNQGKVKKNTKKNSLLVIFTRLVRKISRF</sequence>
<gene>
    <name evidence="1" type="ORF">OI69_12390</name>
</gene>
<dbReference type="AlphaFoldDB" id="A0A7V8IIA8"/>
<reference evidence="1 2" key="1">
    <citation type="submission" date="2014-10" db="EMBL/GenBank/DDBJ databases">
        <title>Genome sequence of Pectobacterium carotovorum M022.</title>
        <authorList>
            <person name="Chan K.-G."/>
            <person name="Tan W.-S."/>
        </authorList>
    </citation>
    <scope>NUCLEOTIDE SEQUENCE [LARGE SCALE GENOMIC DNA]</scope>
    <source>
        <strain evidence="1 2">M022</strain>
    </source>
</reference>
<dbReference type="EMBL" id="JSXC01000034">
    <property type="protein sequence ID" value="KHN51367.1"/>
    <property type="molecule type" value="Genomic_DNA"/>
</dbReference>
<accession>A0A7V8IIA8</accession>
<evidence type="ECO:0000313" key="2">
    <source>
        <dbReference type="Proteomes" id="UP000053038"/>
    </source>
</evidence>
<comment type="caution">
    <text evidence="1">The sequence shown here is derived from an EMBL/GenBank/DDBJ whole genome shotgun (WGS) entry which is preliminary data.</text>
</comment>
<name>A0A7V8IIA8_9GAMM</name>